<evidence type="ECO:0000256" key="4">
    <source>
        <dbReference type="ARBA" id="ARBA00022833"/>
    </source>
</evidence>
<keyword evidence="7" id="KW-0223">Dioxygenase</keyword>
<dbReference type="GO" id="GO:0016702">
    <property type="term" value="F:oxidoreductase activity, acting on single donors with incorporation of molecular oxygen, incorporation of two atoms of oxygen"/>
    <property type="evidence" value="ECO:0007669"/>
    <property type="project" value="UniProtKB-ARBA"/>
</dbReference>
<keyword evidence="3" id="KW-0479">Metal-binding</keyword>
<name>A0AA43TQD1_9GAMM</name>
<comment type="cofactor">
    <cofactor evidence="1">
        <name>Zn(2+)</name>
        <dbReference type="ChEBI" id="CHEBI:29105"/>
    </cofactor>
</comment>
<evidence type="ECO:0000256" key="2">
    <source>
        <dbReference type="ARBA" id="ARBA00007581"/>
    </source>
</evidence>
<evidence type="ECO:0000256" key="3">
    <source>
        <dbReference type="ARBA" id="ARBA00022723"/>
    </source>
</evidence>
<dbReference type="PANTHER" id="PTHR30096:SF0">
    <property type="entry name" value="4,5-DOPA DIOXYGENASE EXTRADIOL-LIKE PROTEIN"/>
    <property type="match status" value="1"/>
</dbReference>
<evidence type="ECO:0000259" key="6">
    <source>
        <dbReference type="Pfam" id="PF02900"/>
    </source>
</evidence>
<dbReference type="AlphaFoldDB" id="A0AA43TQD1"/>
<keyword evidence="8" id="KW-1185">Reference proteome</keyword>
<sequence length="175" mass="19217">MKTDLIGELSPVLFIPHGAGPLPLLGDKGHQELIDFLKEIVPSLGTPSAILVISAHWEADKATITSGSHPSLLYDYYGFPVEAYEIEYPALGDPVLAEKIFHLLQQSGIEARLDDQRGFDHGLYVPLKIMFPDATVPCVQLSLINDLEPEAHIKLGKALFDSYIQLISAIAENRT</sequence>
<dbReference type="SUPFAM" id="SSF53213">
    <property type="entry name" value="LigB-like"/>
    <property type="match status" value="1"/>
</dbReference>
<dbReference type="InterPro" id="IPR014436">
    <property type="entry name" value="Extradiol_dOase_DODA"/>
</dbReference>
<protein>
    <submittedName>
        <fullName evidence="7">Class III extradiol ring-cleavage dioxygenase</fullName>
    </submittedName>
</protein>
<accession>A0AA43TQD1</accession>
<evidence type="ECO:0000313" key="8">
    <source>
        <dbReference type="Proteomes" id="UP001160519"/>
    </source>
</evidence>
<comment type="similarity">
    <text evidence="2">Belongs to the DODA-type extradiol aromatic ring-opening dioxygenase family.</text>
</comment>
<comment type="caution">
    <text evidence="7">The sequence shown here is derived from an EMBL/GenBank/DDBJ whole genome shotgun (WGS) entry which is preliminary data.</text>
</comment>
<dbReference type="PANTHER" id="PTHR30096">
    <property type="entry name" value="4,5-DOPA DIOXYGENASE EXTRADIOL-LIKE PROTEIN"/>
    <property type="match status" value="1"/>
</dbReference>
<reference evidence="7" key="1">
    <citation type="submission" date="2023-01" db="EMBL/GenBank/DDBJ databases">
        <title>Biogeochemical cycle of methane in antarctic sediments.</title>
        <authorList>
            <person name="Roldan D.M."/>
            <person name="Menes R.J."/>
        </authorList>
    </citation>
    <scope>NUCLEOTIDE SEQUENCE [LARGE SCALE GENOMIC DNA]</scope>
    <source>
        <strain evidence="7">K-2018 MAG008</strain>
    </source>
</reference>
<dbReference type="Pfam" id="PF02900">
    <property type="entry name" value="LigB"/>
    <property type="match status" value="1"/>
</dbReference>
<evidence type="ECO:0000256" key="5">
    <source>
        <dbReference type="ARBA" id="ARBA00023002"/>
    </source>
</evidence>
<evidence type="ECO:0000313" key="7">
    <source>
        <dbReference type="EMBL" id="MDI1231730.1"/>
    </source>
</evidence>
<dbReference type="EMBL" id="JAQSDF010000040">
    <property type="protein sequence ID" value="MDI1231730.1"/>
    <property type="molecule type" value="Genomic_DNA"/>
</dbReference>
<evidence type="ECO:0000256" key="1">
    <source>
        <dbReference type="ARBA" id="ARBA00001947"/>
    </source>
</evidence>
<dbReference type="CDD" id="cd07363">
    <property type="entry name" value="45_DOPA_Dioxygenase"/>
    <property type="match status" value="1"/>
</dbReference>
<feature type="domain" description="Extradiol ring-cleavage dioxygenase class III enzyme subunit B" evidence="6">
    <location>
        <begin position="14"/>
        <end position="159"/>
    </location>
</feature>
<keyword evidence="4" id="KW-0862">Zinc</keyword>
<keyword evidence="5" id="KW-0560">Oxidoreductase</keyword>
<organism evidence="7 8">
    <name type="scientific">Candidatus Methylobacter titanis</name>
    <dbReference type="NCBI Taxonomy" id="3053457"/>
    <lineage>
        <taxon>Bacteria</taxon>
        <taxon>Pseudomonadati</taxon>
        <taxon>Pseudomonadota</taxon>
        <taxon>Gammaproteobacteria</taxon>
        <taxon>Methylococcales</taxon>
        <taxon>Methylococcaceae</taxon>
        <taxon>Methylobacter</taxon>
    </lineage>
</organism>
<proteinExistence type="inferred from homology"/>
<gene>
    <name evidence="7" type="ORF">PSU93_11320</name>
</gene>
<dbReference type="Proteomes" id="UP001160519">
    <property type="component" value="Unassembled WGS sequence"/>
</dbReference>
<dbReference type="Gene3D" id="3.40.830.10">
    <property type="entry name" value="LigB-like"/>
    <property type="match status" value="1"/>
</dbReference>
<dbReference type="InterPro" id="IPR004183">
    <property type="entry name" value="Xdiol_dOase_suB"/>
</dbReference>
<dbReference type="GO" id="GO:0008198">
    <property type="term" value="F:ferrous iron binding"/>
    <property type="evidence" value="ECO:0007669"/>
    <property type="project" value="InterPro"/>
</dbReference>
<dbReference type="GO" id="GO:0008270">
    <property type="term" value="F:zinc ion binding"/>
    <property type="evidence" value="ECO:0007669"/>
    <property type="project" value="InterPro"/>
</dbReference>